<keyword evidence="8" id="KW-0406">Ion transport</keyword>
<feature type="transmembrane region" description="Helical" evidence="8">
    <location>
        <begin position="92"/>
        <end position="112"/>
    </location>
</feature>
<feature type="transmembrane region" description="Helical" evidence="8">
    <location>
        <begin position="433"/>
        <end position="453"/>
    </location>
</feature>
<feature type="transmembrane region" description="Helical" evidence="8">
    <location>
        <begin position="121"/>
        <end position="142"/>
    </location>
</feature>
<keyword evidence="5 8" id="KW-1133">Transmembrane helix</keyword>
<feature type="region of interest" description="Disordered" evidence="9">
    <location>
        <begin position="692"/>
        <end position="722"/>
    </location>
</feature>
<dbReference type="GO" id="GO:0015347">
    <property type="term" value="F:sodium-independent organic anion transmembrane transporter activity"/>
    <property type="evidence" value="ECO:0007669"/>
    <property type="project" value="TreeGrafter"/>
</dbReference>
<dbReference type="InterPro" id="IPR036259">
    <property type="entry name" value="MFS_trans_sf"/>
</dbReference>
<dbReference type="GO" id="GO:0006811">
    <property type="term" value="P:monoatomic ion transport"/>
    <property type="evidence" value="ECO:0007669"/>
    <property type="project" value="UniProtKB-KW"/>
</dbReference>
<dbReference type="Gene3D" id="1.20.1250.20">
    <property type="entry name" value="MFS general substrate transporter like domains"/>
    <property type="match status" value="1"/>
</dbReference>
<dbReference type="PROSITE" id="PS51465">
    <property type="entry name" value="KAZAL_2"/>
    <property type="match status" value="1"/>
</dbReference>
<feature type="transmembrane region" description="Helical" evidence="8">
    <location>
        <begin position="204"/>
        <end position="222"/>
    </location>
</feature>
<feature type="transmembrane region" description="Helical" evidence="8">
    <location>
        <begin position="394"/>
        <end position="413"/>
    </location>
</feature>
<feature type="transmembrane region" description="Helical" evidence="8">
    <location>
        <begin position="653"/>
        <end position="675"/>
    </location>
</feature>
<dbReference type="NCBIfam" id="TIGR00805">
    <property type="entry name" value="oat"/>
    <property type="match status" value="1"/>
</dbReference>
<evidence type="ECO:0000256" key="8">
    <source>
        <dbReference type="RuleBase" id="RU362056"/>
    </source>
</evidence>
<name>A0A0B7BPZ4_9EUPU</name>
<feature type="transmembrane region" description="Helical" evidence="8">
    <location>
        <begin position="599"/>
        <end position="620"/>
    </location>
</feature>
<dbReference type="GO" id="GO:0043252">
    <property type="term" value="P:sodium-independent organic anion transport"/>
    <property type="evidence" value="ECO:0007669"/>
    <property type="project" value="TreeGrafter"/>
</dbReference>
<dbReference type="GO" id="GO:0016323">
    <property type="term" value="C:basolateral plasma membrane"/>
    <property type="evidence" value="ECO:0007669"/>
    <property type="project" value="TreeGrafter"/>
</dbReference>
<keyword evidence="7" id="KW-1015">Disulfide bond</keyword>
<accession>A0A0B7BPZ4</accession>
<dbReference type="InterPro" id="IPR004156">
    <property type="entry name" value="OATP"/>
</dbReference>
<feature type="transmembrane region" description="Helical" evidence="8">
    <location>
        <begin position="51"/>
        <end position="72"/>
    </location>
</feature>
<comment type="subcellular location">
    <subcellularLocation>
        <location evidence="1 8">Cell membrane</location>
        <topology evidence="1 8">Multi-pass membrane protein</topology>
    </subcellularLocation>
</comment>
<protein>
    <recommendedName>
        <fullName evidence="8">Solute carrier organic anion transporter family member</fullName>
    </recommendedName>
</protein>
<proteinExistence type="inferred from homology"/>
<evidence type="ECO:0000259" key="10">
    <source>
        <dbReference type="PROSITE" id="PS51465"/>
    </source>
</evidence>
<organism evidence="11">
    <name type="scientific">Arion vulgaris</name>
    <dbReference type="NCBI Taxonomy" id="1028688"/>
    <lineage>
        <taxon>Eukaryota</taxon>
        <taxon>Metazoa</taxon>
        <taxon>Spiralia</taxon>
        <taxon>Lophotrochozoa</taxon>
        <taxon>Mollusca</taxon>
        <taxon>Gastropoda</taxon>
        <taxon>Heterobranchia</taxon>
        <taxon>Euthyneura</taxon>
        <taxon>Panpulmonata</taxon>
        <taxon>Eupulmonata</taxon>
        <taxon>Stylommatophora</taxon>
        <taxon>Helicina</taxon>
        <taxon>Arionoidea</taxon>
        <taxon>Arionidae</taxon>
        <taxon>Arion</taxon>
    </lineage>
</organism>
<evidence type="ECO:0000256" key="7">
    <source>
        <dbReference type="ARBA" id="ARBA00023157"/>
    </source>
</evidence>
<evidence type="ECO:0000256" key="9">
    <source>
        <dbReference type="SAM" id="MobiDB-lite"/>
    </source>
</evidence>
<reference evidence="11" key="1">
    <citation type="submission" date="2014-12" db="EMBL/GenBank/DDBJ databases">
        <title>Insight into the proteome of Arion vulgaris.</title>
        <authorList>
            <person name="Aradska J."/>
            <person name="Bulat T."/>
            <person name="Smidak R."/>
            <person name="Sarate P."/>
            <person name="Gangsoo J."/>
            <person name="Sialana F."/>
            <person name="Bilban M."/>
            <person name="Lubec G."/>
        </authorList>
    </citation>
    <scope>NUCLEOTIDE SEQUENCE</scope>
    <source>
        <tissue evidence="11">Skin</tissue>
    </source>
</reference>
<comment type="similarity">
    <text evidence="2 8">Belongs to the organo anion transporter (TC 2.A.60) family.</text>
</comment>
<dbReference type="SUPFAM" id="SSF103473">
    <property type="entry name" value="MFS general substrate transporter"/>
    <property type="match status" value="1"/>
</dbReference>
<evidence type="ECO:0000256" key="2">
    <source>
        <dbReference type="ARBA" id="ARBA00009657"/>
    </source>
</evidence>
<keyword evidence="4 8" id="KW-0812">Transmembrane</keyword>
<evidence type="ECO:0000256" key="3">
    <source>
        <dbReference type="ARBA" id="ARBA00022475"/>
    </source>
</evidence>
<sequence length="722" mass="78560">MSSPIYKPASKTTQDFKKVNKVVEMTEEDKADTLCGFWVYKPTILQPFAKIGCFTAFYSMAALMTSTLSSYVNSQVTTLERQFGFTSSQTGIILAANDIGYLACVLIVGYMASRIHIPRSLGIATITYGISGIACSLPHFLFGANVNFDPTAEITNDNASLAGLSKQAAVYGALCDTSNNSQSYCEIAAAHKAAKSTLLAPEQIATASLAIIVIGMALQGFGKAPRSSFTVTYVDDNTAKVNTGFYVGIITTLGILGPAVAFLMGGIFSGMYVTLEATKLTPRHPKWIGAWWLGYVVFGIVALIIAIPLFCFPRRLPRKRSKEENLDDQKTNGTPPGLLLTFGHKSSVKTGKGDANNSHGDTNISVIKRCSLKSLLRHSRDFIVTFYRLFTNPVYLGMVVSSCFTLFAVSGSSSYTPKYLERMFSLPAHQANYVMAAQTLCTSCLGTFIGGYLSKRLKMTAMKGIKFNMGVIGASFVAQVLLFVFQCEQPTVHNWPGDQVTCNGDCNCEDNSYFPICGEDGKTYYSPCHAGCVQVEQGTYANCTCIPEGRATSGTCDYGCSHLYGYAIIMGFRLMFVTLSIIPKMIVFIRSVSEKDRSIALAFSTFMTSLLGWLLGPILFGNAIDSVCTIWDITCETRGRCLLYDNSLFRVKLHGYAATSLACSVTCIVFAYLYARCTKCLDEPKDGNGEVKMTLAINDGDQESGHPPDEVGSIENRDQTKN</sequence>
<dbReference type="AlphaFoldDB" id="A0A0B7BPZ4"/>
<evidence type="ECO:0000256" key="6">
    <source>
        <dbReference type="ARBA" id="ARBA00023136"/>
    </source>
</evidence>
<evidence type="ECO:0000256" key="5">
    <source>
        <dbReference type="ARBA" id="ARBA00022989"/>
    </source>
</evidence>
<evidence type="ECO:0000256" key="1">
    <source>
        <dbReference type="ARBA" id="ARBA00004651"/>
    </source>
</evidence>
<dbReference type="Pfam" id="PF03137">
    <property type="entry name" value="OATP"/>
    <property type="match status" value="1"/>
</dbReference>
<feature type="transmembrane region" description="Helical" evidence="8">
    <location>
        <begin position="563"/>
        <end position="587"/>
    </location>
</feature>
<feature type="transmembrane region" description="Helical" evidence="8">
    <location>
        <begin position="288"/>
        <end position="312"/>
    </location>
</feature>
<dbReference type="InterPro" id="IPR002350">
    <property type="entry name" value="Kazal_dom"/>
</dbReference>
<keyword evidence="3" id="KW-1003">Cell membrane</keyword>
<dbReference type="CDD" id="cd17336">
    <property type="entry name" value="MFS_SLCO_OATP"/>
    <property type="match status" value="1"/>
</dbReference>
<dbReference type="InterPro" id="IPR036058">
    <property type="entry name" value="Kazal_dom_sf"/>
</dbReference>
<feature type="compositionally biased region" description="Basic and acidic residues" evidence="9">
    <location>
        <begin position="703"/>
        <end position="722"/>
    </location>
</feature>
<feature type="domain" description="Kazal-like" evidence="10">
    <location>
        <begin position="496"/>
        <end position="547"/>
    </location>
</feature>
<dbReference type="PANTHER" id="PTHR11388:SF100">
    <property type="entry name" value="SOLUTE CARRIER ORGANIC ANION TRANSPORTER FAMILY MEMBER 4A1"/>
    <property type="match status" value="1"/>
</dbReference>
<gene>
    <name evidence="11" type="primary">ORF200788</name>
</gene>
<dbReference type="PANTHER" id="PTHR11388">
    <property type="entry name" value="ORGANIC ANION TRANSPORTER"/>
    <property type="match status" value="1"/>
</dbReference>
<dbReference type="EMBL" id="HACG01047561">
    <property type="protein sequence ID" value="CEK94426.1"/>
    <property type="molecule type" value="Transcribed_RNA"/>
</dbReference>
<dbReference type="Pfam" id="PF07648">
    <property type="entry name" value="Kazal_2"/>
    <property type="match status" value="1"/>
</dbReference>
<dbReference type="SUPFAM" id="SSF100895">
    <property type="entry name" value="Kazal-type serine protease inhibitors"/>
    <property type="match status" value="1"/>
</dbReference>
<keyword evidence="8" id="KW-0813">Transport</keyword>
<keyword evidence="6 8" id="KW-0472">Membrane</keyword>
<feature type="transmembrane region" description="Helical" evidence="8">
    <location>
        <begin position="465"/>
        <end position="485"/>
    </location>
</feature>
<evidence type="ECO:0000256" key="4">
    <source>
        <dbReference type="ARBA" id="ARBA00022692"/>
    </source>
</evidence>
<feature type="transmembrane region" description="Helical" evidence="8">
    <location>
        <begin position="243"/>
        <end position="268"/>
    </location>
</feature>
<evidence type="ECO:0000313" key="11">
    <source>
        <dbReference type="EMBL" id="CEK94426.1"/>
    </source>
</evidence>